<reference evidence="1 3" key="2">
    <citation type="submission" date="2018-10" db="EMBL/GenBank/DDBJ databases">
        <title>Whole Genome of Vibrio owensii strain 170502, isolated from Acute Hepatopancreatic Necrosis Disease (AHPND) shrimp.</title>
        <authorList>
            <person name="Yan M."/>
            <person name="Wang X."/>
            <person name="Wang Y."/>
        </authorList>
    </citation>
    <scope>NUCLEOTIDE SEQUENCE [LARGE SCALE GENOMIC DNA]</scope>
    <source>
        <strain evidence="1 3">1700302</strain>
    </source>
</reference>
<keyword evidence="3" id="KW-1185">Reference proteome</keyword>
<evidence type="ECO:0000313" key="1">
    <source>
        <dbReference type="EMBL" id="AYO18096.1"/>
    </source>
</evidence>
<gene>
    <name evidence="2" type="ORF">APZ19_09255</name>
    <name evidence="1" type="ORF">D0812_27540</name>
</gene>
<protein>
    <recommendedName>
        <fullName evidence="5">Head decoration protein</fullName>
    </recommendedName>
</protein>
<sequence>MQFSKSLGAVNTSPIQADGDHKTHMVNIADVAADVAFKAGHIVLVDESGITARWDGTLTALALVEEAPAAEGEEARGLEATEVGPPMLAIVVADKFEGDEALMCLRWGSYVADKRVVTADGIRITASGRITLSRYGLFDKGTW</sequence>
<evidence type="ECO:0000313" key="2">
    <source>
        <dbReference type="EMBL" id="QGH47260.1"/>
    </source>
</evidence>
<dbReference type="AlphaFoldDB" id="A0AAP9KAB3"/>
<reference evidence="2 4" key="1">
    <citation type="journal article" date="2015" name="Genome Announc.">
        <title>Draft Genome Sequence of Vibrio owensii Strain SH-14, Which Causes Shrimp Acute Hepatopancreatic Necrosis Disease.</title>
        <authorList>
            <person name="Liu L."/>
            <person name="Xiao J."/>
            <person name="Xia X."/>
            <person name="Pan Y."/>
            <person name="Yan S."/>
            <person name="Wang Y."/>
        </authorList>
    </citation>
    <scope>NUCLEOTIDE SEQUENCE [LARGE SCALE GENOMIC DNA]</scope>
    <source>
        <strain evidence="2 4">SH14</strain>
    </source>
</reference>
<accession>A0AAP9KAB3</accession>
<name>A0AAP9KAB3_9VIBR</name>
<reference evidence="2" key="3">
    <citation type="submission" date="2019-11" db="EMBL/GenBank/DDBJ databases">
        <title>Complete genome sequence of Vibrio owensii SH-14 isolated from shrimp with acute hepatopancreatic necrosis diease.</title>
        <authorList>
            <person name="Liang X."/>
            <person name="Wang Y."/>
        </authorList>
    </citation>
    <scope>NUCLEOTIDE SEQUENCE</scope>
    <source>
        <strain evidence="2">SH14</strain>
    </source>
</reference>
<evidence type="ECO:0008006" key="5">
    <source>
        <dbReference type="Google" id="ProtNLM"/>
    </source>
</evidence>
<evidence type="ECO:0000313" key="3">
    <source>
        <dbReference type="Proteomes" id="UP000272136"/>
    </source>
</evidence>
<dbReference type="EMBL" id="CP045859">
    <property type="protein sequence ID" value="QGH47260.1"/>
    <property type="molecule type" value="Genomic_DNA"/>
</dbReference>
<dbReference type="RefSeq" id="WP_054824818.1">
    <property type="nucleotide sequence ID" value="NZ_CP033138.1"/>
</dbReference>
<proteinExistence type="predicted"/>
<dbReference type="EMBL" id="CP033138">
    <property type="protein sequence ID" value="AYO18096.1"/>
    <property type="molecule type" value="Genomic_DNA"/>
</dbReference>
<dbReference type="Proteomes" id="UP000272136">
    <property type="component" value="Chromosome 2"/>
</dbReference>
<organism evidence="2 4">
    <name type="scientific">Vibrio owensii</name>
    <dbReference type="NCBI Taxonomy" id="696485"/>
    <lineage>
        <taxon>Bacteria</taxon>
        <taxon>Pseudomonadati</taxon>
        <taxon>Pseudomonadota</taxon>
        <taxon>Gammaproteobacteria</taxon>
        <taxon>Vibrionales</taxon>
        <taxon>Vibrionaceae</taxon>
        <taxon>Vibrio</taxon>
    </lineage>
</organism>
<dbReference type="Proteomes" id="UP000390336">
    <property type="component" value="Chromosome 1"/>
</dbReference>
<evidence type="ECO:0000313" key="4">
    <source>
        <dbReference type="Proteomes" id="UP000390336"/>
    </source>
</evidence>